<feature type="transmembrane region" description="Helical" evidence="1">
    <location>
        <begin position="153"/>
        <end position="172"/>
    </location>
</feature>
<evidence type="ECO:0000313" key="4">
    <source>
        <dbReference type="RefSeq" id="XP_036368504.1"/>
    </source>
</evidence>
<keyword evidence="1" id="KW-0472">Membrane</keyword>
<dbReference type="RefSeq" id="XP_036368506.1">
    <property type="nucleotide sequence ID" value="XM_036512613.1"/>
</dbReference>
<sequence>MNILRNCLFLVCIYKGVAKSYKIFQNEPVELGQSVLLSTEEIPNLRTPFHWSCANRRYECDKTCLDHEDFKVTNGGNSSTFWIRSVRKECLKWKFNVEPQILMPETLGTIEIQLKTTTTTTAATDTTTTTAATTTSGTAAATTTTYYCCYYYYYYYYYYIIIIITILSIKGARPEILLRRD</sequence>
<keyword evidence="1" id="KW-0812">Transmembrane</keyword>
<dbReference type="RefSeq" id="XP_036368505.1">
    <property type="nucleotide sequence ID" value="XM_036512612.1"/>
</dbReference>
<gene>
    <name evidence="4 5 6" type="primary">LOC115223473</name>
</gene>
<dbReference type="Proteomes" id="UP000515154">
    <property type="component" value="Linkage group LG23"/>
</dbReference>
<name>A0A7E6FLA9_9MOLL</name>
<organism evidence="3 6">
    <name type="scientific">Octopus sinensis</name>
    <name type="common">East Asian common octopus</name>
    <dbReference type="NCBI Taxonomy" id="2607531"/>
    <lineage>
        <taxon>Eukaryota</taxon>
        <taxon>Metazoa</taxon>
        <taxon>Spiralia</taxon>
        <taxon>Lophotrochozoa</taxon>
        <taxon>Mollusca</taxon>
        <taxon>Cephalopoda</taxon>
        <taxon>Coleoidea</taxon>
        <taxon>Octopodiformes</taxon>
        <taxon>Octopoda</taxon>
        <taxon>Incirrata</taxon>
        <taxon>Octopodidae</taxon>
        <taxon>Octopus</taxon>
    </lineage>
</organism>
<keyword evidence="1" id="KW-1133">Transmembrane helix</keyword>
<keyword evidence="3" id="KW-1185">Reference proteome</keyword>
<evidence type="ECO:0000256" key="2">
    <source>
        <dbReference type="SAM" id="SignalP"/>
    </source>
</evidence>
<evidence type="ECO:0000256" key="1">
    <source>
        <dbReference type="SAM" id="Phobius"/>
    </source>
</evidence>
<proteinExistence type="predicted"/>
<feature type="signal peptide" evidence="2">
    <location>
        <begin position="1"/>
        <end position="18"/>
    </location>
</feature>
<accession>A0A7E6FLA9</accession>
<keyword evidence="2" id="KW-0732">Signal</keyword>
<evidence type="ECO:0000313" key="5">
    <source>
        <dbReference type="RefSeq" id="XP_036368505.1"/>
    </source>
</evidence>
<reference evidence="4 5" key="1">
    <citation type="submission" date="2025-08" db="UniProtKB">
        <authorList>
            <consortium name="RefSeq"/>
        </authorList>
    </citation>
    <scope>IDENTIFICATION</scope>
</reference>
<evidence type="ECO:0000313" key="6">
    <source>
        <dbReference type="RefSeq" id="XP_036368506.1"/>
    </source>
</evidence>
<evidence type="ECO:0000313" key="3">
    <source>
        <dbReference type="Proteomes" id="UP000515154"/>
    </source>
</evidence>
<feature type="chain" id="PRO_5045019882" evidence="2">
    <location>
        <begin position="19"/>
        <end position="181"/>
    </location>
</feature>
<dbReference type="RefSeq" id="XP_036368504.1">
    <property type="nucleotide sequence ID" value="XM_036512611.1"/>
</dbReference>
<dbReference type="AlphaFoldDB" id="A0A7E6FLA9"/>
<protein>
    <submittedName>
        <fullName evidence="4 5">Uncharacterized protein LOC115223473 isoform X1</fullName>
    </submittedName>
</protein>